<dbReference type="InterPro" id="IPR036390">
    <property type="entry name" value="WH_DNA-bd_sf"/>
</dbReference>
<dbReference type="Gene3D" id="1.10.10.10">
    <property type="entry name" value="Winged helix-like DNA-binding domain superfamily/Winged helix DNA-binding domain"/>
    <property type="match status" value="1"/>
</dbReference>
<dbReference type="RefSeq" id="WP_017795481.1">
    <property type="nucleotide sequence ID" value="NZ_BSKO01000001.1"/>
</dbReference>
<dbReference type="PROSITE" id="PS50987">
    <property type="entry name" value="HTH_ARSR_2"/>
    <property type="match status" value="1"/>
</dbReference>
<dbReference type="Pfam" id="PF01022">
    <property type="entry name" value="HTH_5"/>
    <property type="match status" value="1"/>
</dbReference>
<evidence type="ECO:0000313" key="6">
    <source>
        <dbReference type="Proteomes" id="UP001275436"/>
    </source>
</evidence>
<dbReference type="InterPro" id="IPR011991">
    <property type="entry name" value="ArsR-like_HTH"/>
</dbReference>
<reference evidence="5 6" key="1">
    <citation type="submission" date="2023-02" db="EMBL/GenBank/DDBJ databases">
        <title>Oceanobacillus kimchii IFOP_LL358 isolated form Alexandrium catenella lab strain.</title>
        <authorList>
            <person name="Gajardo G."/>
            <person name="Ueki S."/>
            <person name="Maruyama F."/>
        </authorList>
    </citation>
    <scope>NUCLEOTIDE SEQUENCE [LARGE SCALE GENOMIC DNA]</scope>
    <source>
        <strain evidence="5 6">IFOP_LL358</strain>
    </source>
</reference>
<evidence type="ECO:0000313" key="5">
    <source>
        <dbReference type="EMBL" id="GLO64684.1"/>
    </source>
</evidence>
<evidence type="ECO:0000256" key="1">
    <source>
        <dbReference type="ARBA" id="ARBA00023015"/>
    </source>
</evidence>
<keyword evidence="2" id="KW-0238">DNA-binding</keyword>
<dbReference type="SUPFAM" id="SSF46785">
    <property type="entry name" value="Winged helix' DNA-binding domain"/>
    <property type="match status" value="1"/>
</dbReference>
<dbReference type="EMBL" id="BSKO01000001">
    <property type="protein sequence ID" value="GLO64684.1"/>
    <property type="molecule type" value="Genomic_DNA"/>
</dbReference>
<dbReference type="PANTHER" id="PTHR33154">
    <property type="entry name" value="TRANSCRIPTIONAL REGULATOR, ARSR FAMILY"/>
    <property type="match status" value="1"/>
</dbReference>
<dbReference type="InterPro" id="IPR051081">
    <property type="entry name" value="HTH_MetalResp_TranReg"/>
</dbReference>
<dbReference type="PRINTS" id="PR00778">
    <property type="entry name" value="HTHARSR"/>
</dbReference>
<dbReference type="PANTHER" id="PTHR33154:SF33">
    <property type="entry name" value="TRANSCRIPTIONAL REPRESSOR SDPR"/>
    <property type="match status" value="1"/>
</dbReference>
<sequence length="345" mass="40666">MDILNWSSTKENHIHVTMDYSIIHEAVLGIAAITNKPILSTLEKETEFKKLRKDLSSALLHELNYLETHNTWKSLLLLIHTWNIQHIDEFKDRILETSDVELRYSVIPFIGKNYEENRKMAARGEKESVNLFEKATSNILPGYITFIVNCEISQLKHHLINVLQLWLKEVVYPVQDSIEAVLARDIKSKKHAQKQKDSLSFIQWVLDDQKFRLEDAETNIILIPQITYRPWVIYLELPSYQVLYYPVTNESIHPEDTLVPDYQMLQVFKILGDDTRLRLIKLLSKRDYSLSELASKTNIGKTTIHHHLKLMRSARILETNQSKYHLNQDTLHKNWRKLEDYLHEE</sequence>
<keyword evidence="6" id="KW-1185">Reference proteome</keyword>
<evidence type="ECO:0000256" key="2">
    <source>
        <dbReference type="ARBA" id="ARBA00023125"/>
    </source>
</evidence>
<keyword evidence="3" id="KW-0804">Transcription</keyword>
<protein>
    <submittedName>
        <fullName evidence="5">Transcriptional regulator</fullName>
    </submittedName>
</protein>
<dbReference type="CDD" id="cd00090">
    <property type="entry name" value="HTH_ARSR"/>
    <property type="match status" value="1"/>
</dbReference>
<organism evidence="5 6">
    <name type="scientific">Oceanobacillus kimchii</name>
    <dbReference type="NCBI Taxonomy" id="746691"/>
    <lineage>
        <taxon>Bacteria</taxon>
        <taxon>Bacillati</taxon>
        <taxon>Bacillota</taxon>
        <taxon>Bacilli</taxon>
        <taxon>Bacillales</taxon>
        <taxon>Bacillaceae</taxon>
        <taxon>Oceanobacillus</taxon>
    </lineage>
</organism>
<name>A0ABQ5TGN0_9BACI</name>
<dbReference type="InterPro" id="IPR036388">
    <property type="entry name" value="WH-like_DNA-bd_sf"/>
</dbReference>
<keyword evidence="1" id="KW-0805">Transcription regulation</keyword>
<gene>
    <name evidence="5" type="ORF">MACH08_04680</name>
</gene>
<feature type="domain" description="HTH arsR-type" evidence="4">
    <location>
        <begin position="258"/>
        <end position="345"/>
    </location>
</feature>
<accession>A0ABQ5TGN0</accession>
<comment type="caution">
    <text evidence="5">The sequence shown here is derived from an EMBL/GenBank/DDBJ whole genome shotgun (WGS) entry which is preliminary data.</text>
</comment>
<evidence type="ECO:0000259" key="4">
    <source>
        <dbReference type="PROSITE" id="PS50987"/>
    </source>
</evidence>
<dbReference type="InterPro" id="IPR001845">
    <property type="entry name" value="HTH_ArsR_DNA-bd_dom"/>
</dbReference>
<dbReference type="SMART" id="SM00418">
    <property type="entry name" value="HTH_ARSR"/>
    <property type="match status" value="1"/>
</dbReference>
<proteinExistence type="predicted"/>
<dbReference type="Proteomes" id="UP001275436">
    <property type="component" value="Unassembled WGS sequence"/>
</dbReference>
<evidence type="ECO:0000256" key="3">
    <source>
        <dbReference type="ARBA" id="ARBA00023163"/>
    </source>
</evidence>